<dbReference type="InterPro" id="IPR017452">
    <property type="entry name" value="GPCR_Rhodpsn_7TM"/>
</dbReference>
<name>A0A815RLL9_9BILA</name>
<feature type="transmembrane region" description="Helical" evidence="10">
    <location>
        <begin position="60"/>
        <end position="82"/>
    </location>
</feature>
<dbReference type="GO" id="GO:0005886">
    <property type="term" value="C:plasma membrane"/>
    <property type="evidence" value="ECO:0007669"/>
    <property type="project" value="UniProtKB-SubCell"/>
</dbReference>
<dbReference type="OrthoDB" id="10020612at2759"/>
<accession>A0A815RLL9</accession>
<comment type="subcellular location">
    <subcellularLocation>
        <location evidence="1">Cell membrane</location>
        <topology evidence="1">Multi-pass membrane protein</topology>
    </subcellularLocation>
</comment>
<dbReference type="Pfam" id="PF00001">
    <property type="entry name" value="7tm_1"/>
    <property type="match status" value="1"/>
</dbReference>
<feature type="transmembrane region" description="Helical" evidence="10">
    <location>
        <begin position="229"/>
        <end position="255"/>
    </location>
</feature>
<reference evidence="12" key="1">
    <citation type="submission" date="2021-02" db="EMBL/GenBank/DDBJ databases">
        <authorList>
            <person name="Nowell W R."/>
        </authorList>
    </citation>
    <scope>NUCLEOTIDE SEQUENCE</scope>
</reference>
<evidence type="ECO:0000256" key="2">
    <source>
        <dbReference type="ARBA" id="ARBA00022475"/>
    </source>
</evidence>
<dbReference type="Proteomes" id="UP000663832">
    <property type="component" value="Unassembled WGS sequence"/>
</dbReference>
<sequence>MNITNNINSNDQLFIDTLKLLQKQLTYTVLVSLFIIGNIGCILNTMIFRCSNLISSSCSHYFLASSFANVFQLNIGLASTILDFGFNIHPFHTSSILCKFRNYSINIGGFLSQTYILLACIDRYLVSVNKTRYRQILTIAMAHKIIYFIVCFWSISLSHMIIYSNISLQNQFCYYSNSIYVMFISLHNLILSGFILPILMVIFGLLTLRNIRIIRQRAHARRNHKRRNHYLSLMLISNVFVSVIFTLLYTSGLIYISYFIPSKENSYRQKMQIRFISFIAIIFYYTQYSVSFYVNILTSQRFRCELKKFLHSKRKQLTTIFRY</sequence>
<gene>
    <name evidence="12" type="ORF">QVE165_LOCUS42090</name>
</gene>
<dbReference type="AlphaFoldDB" id="A0A815RLL9"/>
<evidence type="ECO:0000259" key="11">
    <source>
        <dbReference type="PROSITE" id="PS50262"/>
    </source>
</evidence>
<feature type="transmembrane region" description="Helical" evidence="10">
    <location>
        <begin position="25"/>
        <end position="48"/>
    </location>
</feature>
<feature type="transmembrane region" description="Helical" evidence="10">
    <location>
        <begin position="275"/>
        <end position="298"/>
    </location>
</feature>
<evidence type="ECO:0000256" key="9">
    <source>
        <dbReference type="ARBA" id="ARBA00023224"/>
    </source>
</evidence>
<keyword evidence="13" id="KW-1185">Reference proteome</keyword>
<keyword evidence="2" id="KW-1003">Cell membrane</keyword>
<evidence type="ECO:0000256" key="7">
    <source>
        <dbReference type="ARBA" id="ARBA00023170"/>
    </source>
</evidence>
<evidence type="ECO:0000256" key="10">
    <source>
        <dbReference type="SAM" id="Phobius"/>
    </source>
</evidence>
<comment type="caution">
    <text evidence="12">The sequence shown here is derived from an EMBL/GenBank/DDBJ whole genome shotgun (WGS) entry which is preliminary data.</text>
</comment>
<dbReference type="SUPFAM" id="SSF81321">
    <property type="entry name" value="Family A G protein-coupled receptor-like"/>
    <property type="match status" value="1"/>
</dbReference>
<feature type="transmembrane region" description="Helical" evidence="10">
    <location>
        <begin position="102"/>
        <end position="125"/>
    </location>
</feature>
<keyword evidence="7" id="KW-0675">Receptor</keyword>
<keyword evidence="4 10" id="KW-1133">Transmembrane helix</keyword>
<evidence type="ECO:0000256" key="3">
    <source>
        <dbReference type="ARBA" id="ARBA00022692"/>
    </source>
</evidence>
<keyword evidence="3 10" id="KW-0812">Transmembrane</keyword>
<evidence type="ECO:0000256" key="6">
    <source>
        <dbReference type="ARBA" id="ARBA00023136"/>
    </source>
</evidence>
<evidence type="ECO:0000256" key="1">
    <source>
        <dbReference type="ARBA" id="ARBA00004651"/>
    </source>
</evidence>
<keyword evidence="9" id="KW-0807">Transducer</keyword>
<dbReference type="InterPro" id="IPR000276">
    <property type="entry name" value="GPCR_Rhodpsn"/>
</dbReference>
<dbReference type="Gene3D" id="1.20.1070.10">
    <property type="entry name" value="Rhodopsin 7-helix transmembrane proteins"/>
    <property type="match status" value="1"/>
</dbReference>
<proteinExistence type="predicted"/>
<evidence type="ECO:0000256" key="5">
    <source>
        <dbReference type="ARBA" id="ARBA00023040"/>
    </source>
</evidence>
<dbReference type="PANTHER" id="PTHR24246:SF27">
    <property type="entry name" value="ADENOSINE RECEPTOR, ISOFORM A"/>
    <property type="match status" value="1"/>
</dbReference>
<dbReference type="EMBL" id="CAJNOM010000513">
    <property type="protein sequence ID" value="CAF1478714.1"/>
    <property type="molecule type" value="Genomic_DNA"/>
</dbReference>
<feature type="transmembrane region" description="Helical" evidence="10">
    <location>
        <begin position="178"/>
        <end position="208"/>
    </location>
</feature>
<evidence type="ECO:0000256" key="4">
    <source>
        <dbReference type="ARBA" id="ARBA00022989"/>
    </source>
</evidence>
<feature type="domain" description="G-protein coupled receptors family 1 profile" evidence="11">
    <location>
        <begin position="40"/>
        <end position="295"/>
    </location>
</feature>
<organism evidence="12 13">
    <name type="scientific">Adineta steineri</name>
    <dbReference type="NCBI Taxonomy" id="433720"/>
    <lineage>
        <taxon>Eukaryota</taxon>
        <taxon>Metazoa</taxon>
        <taxon>Spiralia</taxon>
        <taxon>Gnathifera</taxon>
        <taxon>Rotifera</taxon>
        <taxon>Eurotatoria</taxon>
        <taxon>Bdelloidea</taxon>
        <taxon>Adinetida</taxon>
        <taxon>Adinetidae</taxon>
        <taxon>Adineta</taxon>
    </lineage>
</organism>
<dbReference type="PROSITE" id="PS50262">
    <property type="entry name" value="G_PROTEIN_RECEP_F1_2"/>
    <property type="match status" value="1"/>
</dbReference>
<feature type="transmembrane region" description="Helical" evidence="10">
    <location>
        <begin position="145"/>
        <end position="166"/>
    </location>
</feature>
<evidence type="ECO:0000313" key="13">
    <source>
        <dbReference type="Proteomes" id="UP000663832"/>
    </source>
</evidence>
<evidence type="ECO:0000313" key="12">
    <source>
        <dbReference type="EMBL" id="CAF1478714.1"/>
    </source>
</evidence>
<evidence type="ECO:0000256" key="8">
    <source>
        <dbReference type="ARBA" id="ARBA00023180"/>
    </source>
</evidence>
<keyword evidence="5" id="KW-0297">G-protein coupled receptor</keyword>
<dbReference type="GO" id="GO:0004930">
    <property type="term" value="F:G protein-coupled receptor activity"/>
    <property type="evidence" value="ECO:0007669"/>
    <property type="project" value="UniProtKB-KW"/>
</dbReference>
<keyword evidence="8" id="KW-0325">Glycoprotein</keyword>
<keyword evidence="6 10" id="KW-0472">Membrane</keyword>
<dbReference type="PANTHER" id="PTHR24246">
    <property type="entry name" value="OLFACTORY RECEPTOR AND ADENOSINE RECEPTOR"/>
    <property type="match status" value="1"/>
</dbReference>
<protein>
    <recommendedName>
        <fullName evidence="11">G-protein coupled receptors family 1 profile domain-containing protein</fullName>
    </recommendedName>
</protein>